<name>A0A7U0KSP9_OLILU</name>
<dbReference type="GO" id="GO:0005840">
    <property type="term" value="C:ribosome"/>
    <property type="evidence" value="ECO:0007669"/>
    <property type="project" value="UniProtKB-KW"/>
</dbReference>
<dbReference type="Gene3D" id="4.10.640.10">
    <property type="entry name" value="Ribosomal protein S18"/>
    <property type="match status" value="1"/>
</dbReference>
<dbReference type="SUPFAM" id="SSF46911">
    <property type="entry name" value="Ribosomal protein S18"/>
    <property type="match status" value="1"/>
</dbReference>
<dbReference type="Pfam" id="PF01084">
    <property type="entry name" value="Ribosomal_S18"/>
    <property type="match status" value="1"/>
</dbReference>
<dbReference type="HAMAP" id="MF_00270">
    <property type="entry name" value="Ribosomal_bS18"/>
    <property type="match status" value="1"/>
</dbReference>
<evidence type="ECO:0000256" key="2">
    <source>
        <dbReference type="ARBA" id="ARBA00022980"/>
    </source>
</evidence>
<dbReference type="PANTHER" id="PTHR13479">
    <property type="entry name" value="30S RIBOSOMAL PROTEIN S18"/>
    <property type="match status" value="1"/>
</dbReference>
<comment type="similarity">
    <text evidence="1 4">Belongs to the bacterial ribosomal protein bS18 family.</text>
</comment>
<keyword evidence="2 4" id="KW-0689">Ribosomal protein</keyword>
<dbReference type="NCBIfam" id="TIGR00165">
    <property type="entry name" value="S18"/>
    <property type="match status" value="1"/>
</dbReference>
<dbReference type="InterPro" id="IPR001648">
    <property type="entry name" value="Ribosomal_bS18"/>
</dbReference>
<gene>
    <name evidence="5" type="primary">rps18</name>
</gene>
<protein>
    <submittedName>
        <fullName evidence="5">Ribosomal protein S18</fullName>
    </submittedName>
</protein>
<dbReference type="InterPro" id="IPR036870">
    <property type="entry name" value="Ribosomal_bS18_sf"/>
</dbReference>
<accession>A0A7U0KSP9</accession>
<evidence type="ECO:0000313" key="5">
    <source>
        <dbReference type="EMBL" id="QQW50552.1"/>
    </source>
</evidence>
<evidence type="ECO:0000256" key="3">
    <source>
        <dbReference type="ARBA" id="ARBA00023274"/>
    </source>
</evidence>
<evidence type="ECO:0000256" key="1">
    <source>
        <dbReference type="ARBA" id="ARBA00005589"/>
    </source>
</evidence>
<proteinExistence type="inferred from homology"/>
<dbReference type="GO" id="GO:1990904">
    <property type="term" value="C:ribonucleoprotein complex"/>
    <property type="evidence" value="ECO:0007669"/>
    <property type="project" value="UniProtKB-KW"/>
</dbReference>
<reference evidence="5" key="1">
    <citation type="journal article" date="2021" name="J. Phycol.">
        <title>Olisthodiscus represents a new class of Ochrophyta.</title>
        <authorList>
            <person name="Barcyte D."/>
            <person name="Eikrem W."/>
            <person name="Engesmo A."/>
            <person name="Seoane S."/>
            <person name="Wohlmann J."/>
            <person name="Horak A."/>
            <person name="Yurchenko T."/>
            <person name="Elias M."/>
        </authorList>
    </citation>
    <scope>NUCLEOTIDE SEQUENCE</scope>
    <source>
        <strain evidence="5">K-0444</strain>
    </source>
</reference>
<dbReference type="GO" id="GO:0070181">
    <property type="term" value="F:small ribosomal subunit rRNA binding"/>
    <property type="evidence" value="ECO:0007669"/>
    <property type="project" value="TreeGrafter"/>
</dbReference>
<keyword evidence="3 4" id="KW-0687">Ribonucleoprotein</keyword>
<sequence length="72" mass="8390">MAKKQKRFSPLKPGTKIQYQNIELLKDFLTVRGTIIPRRNTRLLVKQQRELVKAVKRARIMGLLPFSIAKSK</sequence>
<dbReference type="GO" id="GO:0006412">
    <property type="term" value="P:translation"/>
    <property type="evidence" value="ECO:0007669"/>
    <property type="project" value="InterPro"/>
</dbReference>
<dbReference type="AlphaFoldDB" id="A0A7U0KSP9"/>
<geneLocation type="plastid" evidence="5"/>
<dbReference type="EMBL" id="MT859097">
    <property type="protein sequence ID" value="QQW50552.1"/>
    <property type="molecule type" value="Genomic_DNA"/>
</dbReference>
<dbReference type="GO" id="GO:0003735">
    <property type="term" value="F:structural constituent of ribosome"/>
    <property type="evidence" value="ECO:0007669"/>
    <property type="project" value="InterPro"/>
</dbReference>
<dbReference type="RefSeq" id="YP_010152891.1">
    <property type="nucleotide sequence ID" value="NC_057170.1"/>
</dbReference>
<dbReference type="PRINTS" id="PR00974">
    <property type="entry name" value="RIBOSOMALS18"/>
</dbReference>
<evidence type="ECO:0000256" key="4">
    <source>
        <dbReference type="RuleBase" id="RU003910"/>
    </source>
</evidence>
<organism evidence="5">
    <name type="scientific">Olisthodiscus luteus</name>
    <name type="common">Marine phytoflagellate</name>
    <dbReference type="NCBI Taxonomy" id="83000"/>
    <lineage>
        <taxon>Eukaryota</taxon>
        <taxon>Sar</taxon>
        <taxon>Stramenopiles</taxon>
        <taxon>Ochrophyta</taxon>
        <taxon>Olisthodiscophyceae</taxon>
        <taxon>Olisthodiscaceae</taxon>
        <taxon>Olisthodiscus</taxon>
    </lineage>
</organism>
<keyword evidence="5" id="KW-0934">Plastid</keyword>
<dbReference type="GeneID" id="67154506"/>
<dbReference type="PANTHER" id="PTHR13479:SF40">
    <property type="entry name" value="SMALL RIBOSOMAL SUBUNIT PROTEIN BS18M"/>
    <property type="match status" value="1"/>
</dbReference>